<dbReference type="InterPro" id="IPR013094">
    <property type="entry name" value="AB_hydrolase_3"/>
</dbReference>
<gene>
    <name evidence="4" type="ORF">EI42_03637</name>
</gene>
<dbReference type="Gene3D" id="3.40.50.1820">
    <property type="entry name" value="alpha/beta hydrolase"/>
    <property type="match status" value="1"/>
</dbReference>
<protein>
    <submittedName>
        <fullName evidence="4">Acetyl esterase</fullName>
    </submittedName>
</protein>
<evidence type="ECO:0000256" key="1">
    <source>
        <dbReference type="ARBA" id="ARBA00010515"/>
    </source>
</evidence>
<keyword evidence="2" id="KW-0378">Hydrolase</keyword>
<dbReference type="InterPro" id="IPR029058">
    <property type="entry name" value="AB_hydrolase_fold"/>
</dbReference>
<dbReference type="Pfam" id="PF07859">
    <property type="entry name" value="Abhydrolase_3"/>
    <property type="match status" value="1"/>
</dbReference>
<dbReference type="RefSeq" id="WP_111323999.1">
    <property type="nucleotide sequence ID" value="NZ_BIFX01000002.1"/>
</dbReference>
<dbReference type="PROSITE" id="PS01173">
    <property type="entry name" value="LIPASE_GDXG_HIS"/>
    <property type="match status" value="1"/>
</dbReference>
<evidence type="ECO:0000313" key="5">
    <source>
        <dbReference type="Proteomes" id="UP000248806"/>
    </source>
</evidence>
<dbReference type="EMBL" id="QKUF01000013">
    <property type="protein sequence ID" value="PZW27074.1"/>
    <property type="molecule type" value="Genomic_DNA"/>
</dbReference>
<evidence type="ECO:0000256" key="2">
    <source>
        <dbReference type="ARBA" id="ARBA00022801"/>
    </source>
</evidence>
<keyword evidence="5" id="KW-1185">Reference proteome</keyword>
<dbReference type="GO" id="GO:0016787">
    <property type="term" value="F:hydrolase activity"/>
    <property type="evidence" value="ECO:0007669"/>
    <property type="project" value="UniProtKB-KW"/>
</dbReference>
<dbReference type="SUPFAM" id="SSF53474">
    <property type="entry name" value="alpha/beta-Hydrolases"/>
    <property type="match status" value="1"/>
</dbReference>
<name>A0A326U3P8_THEHA</name>
<comment type="caution">
    <text evidence="4">The sequence shown here is derived from an EMBL/GenBank/DDBJ whole genome shotgun (WGS) entry which is preliminary data.</text>
</comment>
<dbReference type="AlphaFoldDB" id="A0A326U3P8"/>
<comment type="similarity">
    <text evidence="1">Belongs to the 'GDXG' lipolytic enzyme family.</text>
</comment>
<dbReference type="InterPro" id="IPR050300">
    <property type="entry name" value="GDXG_lipolytic_enzyme"/>
</dbReference>
<dbReference type="Proteomes" id="UP000248806">
    <property type="component" value="Unassembled WGS sequence"/>
</dbReference>
<dbReference type="InterPro" id="IPR002168">
    <property type="entry name" value="Lipase_GDXG_HIS_AS"/>
</dbReference>
<reference evidence="4 5" key="1">
    <citation type="submission" date="2018-06" db="EMBL/GenBank/DDBJ databases">
        <title>Genomic Encyclopedia of Archaeal and Bacterial Type Strains, Phase II (KMG-II): from individual species to whole genera.</title>
        <authorList>
            <person name="Goeker M."/>
        </authorList>
    </citation>
    <scope>NUCLEOTIDE SEQUENCE [LARGE SCALE GENOMIC DNA]</scope>
    <source>
        <strain evidence="4 5">ATCC BAA-1881</strain>
    </source>
</reference>
<dbReference type="PANTHER" id="PTHR48081">
    <property type="entry name" value="AB HYDROLASE SUPERFAMILY PROTEIN C4A8.06C"/>
    <property type="match status" value="1"/>
</dbReference>
<evidence type="ECO:0000259" key="3">
    <source>
        <dbReference type="Pfam" id="PF07859"/>
    </source>
</evidence>
<feature type="domain" description="Alpha/beta hydrolase fold-3" evidence="3">
    <location>
        <begin position="89"/>
        <end position="296"/>
    </location>
</feature>
<evidence type="ECO:0000313" key="4">
    <source>
        <dbReference type="EMBL" id="PZW27074.1"/>
    </source>
</evidence>
<organism evidence="4 5">
    <name type="scientific">Thermosporothrix hazakensis</name>
    <dbReference type="NCBI Taxonomy" id="644383"/>
    <lineage>
        <taxon>Bacteria</taxon>
        <taxon>Bacillati</taxon>
        <taxon>Chloroflexota</taxon>
        <taxon>Ktedonobacteria</taxon>
        <taxon>Ktedonobacterales</taxon>
        <taxon>Thermosporotrichaceae</taxon>
        <taxon>Thermosporothrix</taxon>
    </lineage>
</organism>
<sequence length="329" mass="35790">MKTALKSRVEQLDPQIVAFLTGLESQGGPPLYTLSPTEARNVLLSLQRSVSPPLPAVDVEQRTLPCGPTGTVSLQIIRPQGAQGALPGVIYFHGGGWVLGDIETHRHLVSHIATRAQATVLFVDYNRSPEAQYPTVIEQAYAATKWIAENRSAVGVDNSHLAVAGDSAGGNMATVTCLLAKERGGPHIDFQVLCYPVTDARFDTSSYQQFGDDGYWLTRQAMIWFWDSYAPSSQRNEITASPLRASLEQLRGLPPALVITNENDVLRDEGEAYAHKLMQAGVPVIATRYLGAIHDLLLLHPIVRTPVALAALEQVCDTLRTVFTQPSQA</sequence>
<dbReference type="OrthoDB" id="9815425at2"/>
<accession>A0A326U3P8</accession>
<proteinExistence type="inferred from homology"/>
<dbReference type="PANTHER" id="PTHR48081:SF8">
    <property type="entry name" value="ALPHA_BETA HYDROLASE FOLD-3 DOMAIN-CONTAINING PROTEIN-RELATED"/>
    <property type="match status" value="1"/>
</dbReference>